<dbReference type="EMBL" id="QXFW01012384">
    <property type="protein sequence ID" value="KAE8951081.1"/>
    <property type="molecule type" value="Genomic_DNA"/>
</dbReference>
<sequence>MRGGPGPPKWQRQIDDYRALTEKRPRELRTHVNVTKEVPECCFHVTTLDFHGCMGVPHLDRLDASRKRSDVLVGEGWKVSLIRGIIH</sequence>
<gene>
    <name evidence="2" type="ORF">PF005_g32485</name>
    <name evidence="1" type="ORF">PF011_g33058</name>
</gene>
<dbReference type="EMBL" id="QXGB01008034">
    <property type="protein sequence ID" value="KAE9158350.1"/>
    <property type="molecule type" value="Genomic_DNA"/>
</dbReference>
<evidence type="ECO:0000313" key="4">
    <source>
        <dbReference type="Proteomes" id="UP000460718"/>
    </source>
</evidence>
<comment type="caution">
    <text evidence="1">The sequence shown here is derived from an EMBL/GenBank/DDBJ whole genome shotgun (WGS) entry which is preliminary data.</text>
</comment>
<reference evidence="1 4" key="1">
    <citation type="submission" date="2018-09" db="EMBL/GenBank/DDBJ databases">
        <title>Genomic investigation of the strawberry pathogen Phytophthora fragariae indicates pathogenicity is determined by transcriptional variation in three key races.</title>
        <authorList>
            <person name="Adams T.M."/>
            <person name="Armitage A.D."/>
            <person name="Sobczyk M.K."/>
            <person name="Bates H.J."/>
            <person name="Dunwell J.M."/>
            <person name="Nellist C.F."/>
            <person name="Harrison R.J."/>
        </authorList>
    </citation>
    <scope>NUCLEOTIDE SEQUENCE [LARGE SCALE GENOMIC DNA]</scope>
    <source>
        <strain evidence="2 3">NOV-27</strain>
        <strain evidence="1 4">SCRP245</strain>
    </source>
</reference>
<evidence type="ECO:0000313" key="1">
    <source>
        <dbReference type="EMBL" id="KAE8951081.1"/>
    </source>
</evidence>
<organism evidence="1 4">
    <name type="scientific">Phytophthora fragariae</name>
    <dbReference type="NCBI Taxonomy" id="53985"/>
    <lineage>
        <taxon>Eukaryota</taxon>
        <taxon>Sar</taxon>
        <taxon>Stramenopiles</taxon>
        <taxon>Oomycota</taxon>
        <taxon>Peronosporomycetes</taxon>
        <taxon>Peronosporales</taxon>
        <taxon>Peronosporaceae</taxon>
        <taxon>Phytophthora</taxon>
    </lineage>
</organism>
<evidence type="ECO:0000313" key="2">
    <source>
        <dbReference type="EMBL" id="KAE9158350.1"/>
    </source>
</evidence>
<dbReference type="Proteomes" id="UP000460718">
    <property type="component" value="Unassembled WGS sequence"/>
</dbReference>
<name>A0A6A3G2X4_9STRA</name>
<protein>
    <submittedName>
        <fullName evidence="1">Uncharacterized protein</fullName>
    </submittedName>
</protein>
<keyword evidence="3" id="KW-1185">Reference proteome</keyword>
<proteinExistence type="predicted"/>
<dbReference type="AlphaFoldDB" id="A0A6A3G2X4"/>
<dbReference type="Proteomes" id="UP000433483">
    <property type="component" value="Unassembled WGS sequence"/>
</dbReference>
<accession>A0A6A3G2X4</accession>
<evidence type="ECO:0000313" key="3">
    <source>
        <dbReference type="Proteomes" id="UP000433483"/>
    </source>
</evidence>